<evidence type="ECO:0000313" key="3">
    <source>
        <dbReference type="Proteomes" id="UP000319449"/>
    </source>
</evidence>
<dbReference type="AlphaFoldDB" id="A0A562VP68"/>
<evidence type="ECO:0000256" key="1">
    <source>
        <dbReference type="SAM" id="Phobius"/>
    </source>
</evidence>
<dbReference type="OrthoDB" id="5417723at2"/>
<proteinExistence type="predicted"/>
<name>A0A562VP68_9BACT</name>
<organism evidence="2 3">
    <name type="scientific">Geobacter argillaceus</name>
    <dbReference type="NCBI Taxonomy" id="345631"/>
    <lineage>
        <taxon>Bacteria</taxon>
        <taxon>Pseudomonadati</taxon>
        <taxon>Thermodesulfobacteriota</taxon>
        <taxon>Desulfuromonadia</taxon>
        <taxon>Geobacterales</taxon>
        <taxon>Geobacteraceae</taxon>
        <taxon>Geobacter</taxon>
    </lineage>
</organism>
<protein>
    <submittedName>
        <fullName evidence="2">Conjugal transfer pilus assembly protein TraE</fullName>
    </submittedName>
</protein>
<feature type="transmembrane region" description="Helical" evidence="1">
    <location>
        <begin position="20"/>
        <end position="42"/>
    </location>
</feature>
<keyword evidence="3" id="KW-1185">Reference proteome</keyword>
<dbReference type="EMBL" id="VLLN01000007">
    <property type="protein sequence ID" value="TWJ19688.1"/>
    <property type="molecule type" value="Genomic_DNA"/>
</dbReference>
<reference evidence="2 3" key="1">
    <citation type="submission" date="2019-07" db="EMBL/GenBank/DDBJ databases">
        <title>Genomic Encyclopedia of Archaeal and Bacterial Type Strains, Phase II (KMG-II): from individual species to whole genera.</title>
        <authorList>
            <person name="Goeker M."/>
        </authorList>
    </citation>
    <scope>NUCLEOTIDE SEQUENCE [LARGE SCALE GENOMIC DNA]</scope>
    <source>
        <strain evidence="2 3">ATCC BAA-1139</strain>
    </source>
</reference>
<dbReference type="Proteomes" id="UP000319449">
    <property type="component" value="Unassembled WGS sequence"/>
</dbReference>
<accession>A0A562VP68</accession>
<gene>
    <name evidence="2" type="ORF">JN12_01489</name>
</gene>
<sequence>MELKLFTSKAANTFAENRMLKFTILVLMAAVLILSVCVVTAMNKERVILVPPVINSKVMITGEHANEDYLREFTRYIVSLALTYNPANARSQFSELLAVYDPAGFPNARKELYELADKIENTRASSAFHIQSMTNNSEKNQVEVLGAKMTYIGEMKADIVQASYIIEYRFDNGKFILTRLYEKTAGANNPNSK</sequence>
<dbReference type="RefSeq" id="WP_145020574.1">
    <property type="nucleotide sequence ID" value="NZ_VLLN01000007.1"/>
</dbReference>
<keyword evidence="1" id="KW-0812">Transmembrane</keyword>
<comment type="caution">
    <text evidence="2">The sequence shown here is derived from an EMBL/GenBank/DDBJ whole genome shotgun (WGS) entry which is preliminary data.</text>
</comment>
<keyword evidence="1" id="KW-1133">Transmembrane helix</keyword>
<dbReference type="Pfam" id="PF05309">
    <property type="entry name" value="TraE"/>
    <property type="match status" value="1"/>
</dbReference>
<evidence type="ECO:0000313" key="2">
    <source>
        <dbReference type="EMBL" id="TWJ19688.1"/>
    </source>
</evidence>
<keyword evidence="1" id="KW-0472">Membrane</keyword>
<dbReference type="InterPro" id="IPR007973">
    <property type="entry name" value="Pilus_assembly_TraE"/>
</dbReference>